<dbReference type="GO" id="GO:0005507">
    <property type="term" value="F:copper ion binding"/>
    <property type="evidence" value="ECO:0007669"/>
    <property type="project" value="InterPro"/>
</dbReference>
<evidence type="ECO:0000256" key="5">
    <source>
        <dbReference type="ARBA" id="ARBA00022723"/>
    </source>
</evidence>
<protein>
    <recommendedName>
        <fullName evidence="14">L-ascorbate oxidase</fullName>
    </recommendedName>
</protein>
<evidence type="ECO:0000259" key="10">
    <source>
        <dbReference type="Pfam" id="PF07731"/>
    </source>
</evidence>
<evidence type="ECO:0008006" key="14">
    <source>
        <dbReference type="Google" id="ProtNLM"/>
    </source>
</evidence>
<dbReference type="FunFam" id="2.60.40.420:FF:000058">
    <property type="entry name" value="L-ascorbate oxidase"/>
    <property type="match status" value="1"/>
</dbReference>
<keyword evidence="6" id="KW-0677">Repeat</keyword>
<dbReference type="EMBL" id="CM000131">
    <property type="protein sequence ID" value="EAZ01380.1"/>
    <property type="molecule type" value="Genomic_DNA"/>
</dbReference>
<evidence type="ECO:0000256" key="1">
    <source>
        <dbReference type="ARBA" id="ARBA00001935"/>
    </source>
</evidence>
<dbReference type="PANTHER" id="PTHR11709:SF322">
    <property type="entry name" value="L-ASCORBATE OXIDASE"/>
    <property type="match status" value="1"/>
</dbReference>
<evidence type="ECO:0000256" key="3">
    <source>
        <dbReference type="ARBA" id="ARBA00010609"/>
    </source>
</evidence>
<evidence type="ECO:0000256" key="8">
    <source>
        <dbReference type="ARBA" id="ARBA00023008"/>
    </source>
</evidence>
<proteinExistence type="inferred from homology"/>
<evidence type="ECO:0000256" key="4">
    <source>
        <dbReference type="ARBA" id="ARBA00022525"/>
    </source>
</evidence>
<dbReference type="Pfam" id="PF07732">
    <property type="entry name" value="Cu-oxidase_3"/>
    <property type="match status" value="1"/>
</dbReference>
<evidence type="ECO:0000256" key="7">
    <source>
        <dbReference type="ARBA" id="ARBA00023002"/>
    </source>
</evidence>
<dbReference type="InterPro" id="IPR008972">
    <property type="entry name" value="Cupredoxin"/>
</dbReference>
<keyword evidence="7" id="KW-0560">Oxidoreductase</keyword>
<sequence length="522" mass="58000">MNNKMHTEGVVIHWHGIRQCHRLELATGFLATPKTGKHEEDFIFEQEKLKFGTPWADGTASISQCAVNPGETFVYKFVADKPGTYFYHGHFGMQRAAGLYGSLIVLDSPEQPEPFRHQYDDGGELPMMLLSDWWHQNVYAQAAGLDGKDRHFEWIGEPQTILINGRGQFECTLGPARKSFEKLLNENVETCVDDQKMCSDQEKCLRRSECGPYCPRSQCAPVVFNVEQGKTYRLRIASTTSLSLLNVKIQGHKMTVVEADGNHVEPFVVDDIDIYSGESYSVLLKADQKPASYWISVGVRGRHPKTVPALAILSYGNGNAAPPPLQLPAGEPPVTPAWNDTQRSKAFTYSIRARKDTNRPPPAAADRQIVLLNTQNLMDGRYRWSINNNANMLREEVSETHPWHLHGHDFWVLGYGDGRYDPAAHAAGLNAADPPLRNTAVVFPHGWTALRFVANNTGAWAFHCHIEPHLHMGMGVVFVEGEDRMHELDVPKDAMACGLVARTAATPLTPATPLPPSPAPAP</sequence>
<dbReference type="InterPro" id="IPR011707">
    <property type="entry name" value="Cu-oxidase-like_N"/>
</dbReference>
<comment type="subcellular location">
    <subcellularLocation>
        <location evidence="2">Secreted</location>
    </subcellularLocation>
</comment>
<dbReference type="GO" id="GO:0016491">
    <property type="term" value="F:oxidoreductase activity"/>
    <property type="evidence" value="ECO:0007669"/>
    <property type="project" value="UniProtKB-KW"/>
</dbReference>
<dbReference type="AlphaFoldDB" id="A2YE69"/>
<dbReference type="InterPro" id="IPR011706">
    <property type="entry name" value="Cu-oxidase_C"/>
</dbReference>
<dbReference type="PANTHER" id="PTHR11709">
    <property type="entry name" value="MULTI-COPPER OXIDASE"/>
    <property type="match status" value="1"/>
</dbReference>
<dbReference type="SUPFAM" id="SSF49503">
    <property type="entry name" value="Cupredoxins"/>
    <property type="match status" value="3"/>
</dbReference>
<keyword evidence="8" id="KW-0186">Copper</keyword>
<dbReference type="Proteomes" id="UP000007015">
    <property type="component" value="Chromosome 6"/>
</dbReference>
<dbReference type="PROSITE" id="PS00079">
    <property type="entry name" value="MULTICOPPER_OXIDASE1"/>
    <property type="match status" value="1"/>
</dbReference>
<gene>
    <name evidence="12" type="ORF">OsI_23413</name>
</gene>
<keyword evidence="13" id="KW-1185">Reference proteome</keyword>
<dbReference type="STRING" id="39946.A2YE69"/>
<dbReference type="OMA" id="TGAWAFH"/>
<evidence type="ECO:0000259" key="11">
    <source>
        <dbReference type="Pfam" id="PF07732"/>
    </source>
</evidence>
<dbReference type="GO" id="GO:0009506">
    <property type="term" value="C:plasmodesma"/>
    <property type="evidence" value="ECO:0007669"/>
    <property type="project" value="TreeGrafter"/>
</dbReference>
<dbReference type="InterPro" id="IPR033138">
    <property type="entry name" value="Cu_oxidase_CS"/>
</dbReference>
<dbReference type="Pfam" id="PF07731">
    <property type="entry name" value="Cu-oxidase_2"/>
    <property type="match status" value="1"/>
</dbReference>
<evidence type="ECO:0000256" key="6">
    <source>
        <dbReference type="ARBA" id="ARBA00022737"/>
    </source>
</evidence>
<evidence type="ECO:0000313" key="12">
    <source>
        <dbReference type="EMBL" id="EAZ01380.1"/>
    </source>
</evidence>
<dbReference type="PROSITE" id="PS00080">
    <property type="entry name" value="MULTICOPPER_OXIDASE2"/>
    <property type="match status" value="1"/>
</dbReference>
<comment type="cofactor">
    <cofactor evidence="1">
        <name>Cu cation</name>
        <dbReference type="ChEBI" id="CHEBI:23378"/>
    </cofactor>
</comment>
<evidence type="ECO:0000256" key="2">
    <source>
        <dbReference type="ARBA" id="ARBA00004613"/>
    </source>
</evidence>
<keyword evidence="4" id="KW-0964">Secreted</keyword>
<dbReference type="InterPro" id="IPR045087">
    <property type="entry name" value="Cu-oxidase_fam"/>
</dbReference>
<dbReference type="Gene3D" id="2.60.40.420">
    <property type="entry name" value="Cupredoxins - blue copper proteins"/>
    <property type="match status" value="3"/>
</dbReference>
<keyword evidence="5" id="KW-0479">Metal-binding</keyword>
<dbReference type="Gramene" id="BGIOSGA023108-TA">
    <property type="protein sequence ID" value="BGIOSGA023108-PA"/>
    <property type="gene ID" value="BGIOSGA023108"/>
</dbReference>
<comment type="similarity">
    <text evidence="3">Belongs to the multicopper oxidase family.</text>
</comment>
<name>A2YE69_ORYSI</name>
<feature type="domain" description="Plastocyanin-like" evidence="9">
    <location>
        <begin position="128"/>
        <end position="317"/>
    </location>
</feature>
<reference evidence="12 13" key="1">
    <citation type="journal article" date="2005" name="PLoS Biol.">
        <title>The genomes of Oryza sativa: a history of duplications.</title>
        <authorList>
            <person name="Yu J."/>
            <person name="Wang J."/>
            <person name="Lin W."/>
            <person name="Li S."/>
            <person name="Li H."/>
            <person name="Zhou J."/>
            <person name="Ni P."/>
            <person name="Dong W."/>
            <person name="Hu S."/>
            <person name="Zeng C."/>
            <person name="Zhang J."/>
            <person name="Zhang Y."/>
            <person name="Li R."/>
            <person name="Xu Z."/>
            <person name="Li S."/>
            <person name="Li X."/>
            <person name="Zheng H."/>
            <person name="Cong L."/>
            <person name="Lin L."/>
            <person name="Yin J."/>
            <person name="Geng J."/>
            <person name="Li G."/>
            <person name="Shi J."/>
            <person name="Liu J."/>
            <person name="Lv H."/>
            <person name="Li J."/>
            <person name="Wang J."/>
            <person name="Deng Y."/>
            <person name="Ran L."/>
            <person name="Shi X."/>
            <person name="Wang X."/>
            <person name="Wu Q."/>
            <person name="Li C."/>
            <person name="Ren X."/>
            <person name="Wang J."/>
            <person name="Wang X."/>
            <person name="Li D."/>
            <person name="Liu D."/>
            <person name="Zhang X."/>
            <person name="Ji Z."/>
            <person name="Zhao W."/>
            <person name="Sun Y."/>
            <person name="Zhang Z."/>
            <person name="Bao J."/>
            <person name="Han Y."/>
            <person name="Dong L."/>
            <person name="Ji J."/>
            <person name="Chen P."/>
            <person name="Wu S."/>
            <person name="Liu J."/>
            <person name="Xiao Y."/>
            <person name="Bu D."/>
            <person name="Tan J."/>
            <person name="Yang L."/>
            <person name="Ye C."/>
            <person name="Zhang J."/>
            <person name="Xu J."/>
            <person name="Zhou Y."/>
            <person name="Yu Y."/>
            <person name="Zhang B."/>
            <person name="Zhuang S."/>
            <person name="Wei H."/>
            <person name="Liu B."/>
            <person name="Lei M."/>
            <person name="Yu H."/>
            <person name="Li Y."/>
            <person name="Xu H."/>
            <person name="Wei S."/>
            <person name="He X."/>
            <person name="Fang L."/>
            <person name="Zhang Z."/>
            <person name="Zhang Y."/>
            <person name="Huang X."/>
            <person name="Su Z."/>
            <person name="Tong W."/>
            <person name="Li J."/>
            <person name="Tong Z."/>
            <person name="Li S."/>
            <person name="Ye J."/>
            <person name="Wang L."/>
            <person name="Fang L."/>
            <person name="Lei T."/>
            <person name="Chen C."/>
            <person name="Chen H."/>
            <person name="Xu Z."/>
            <person name="Li H."/>
            <person name="Huang H."/>
            <person name="Zhang F."/>
            <person name="Xu H."/>
            <person name="Li N."/>
            <person name="Zhao C."/>
            <person name="Li S."/>
            <person name="Dong L."/>
            <person name="Huang Y."/>
            <person name="Li L."/>
            <person name="Xi Y."/>
            <person name="Qi Q."/>
            <person name="Li W."/>
            <person name="Zhang B."/>
            <person name="Hu W."/>
            <person name="Zhang Y."/>
            <person name="Tian X."/>
            <person name="Jiao Y."/>
            <person name="Liang X."/>
            <person name="Jin J."/>
            <person name="Gao L."/>
            <person name="Zheng W."/>
            <person name="Hao B."/>
            <person name="Liu S."/>
            <person name="Wang W."/>
            <person name="Yuan L."/>
            <person name="Cao M."/>
            <person name="McDermott J."/>
            <person name="Samudrala R."/>
            <person name="Wang J."/>
            <person name="Wong G.K."/>
            <person name="Yang H."/>
        </authorList>
    </citation>
    <scope>NUCLEOTIDE SEQUENCE [LARGE SCALE GENOMIC DNA]</scope>
    <source>
        <strain evidence="13">cv. 93-11</strain>
    </source>
</reference>
<feature type="domain" description="Plastocyanin-like" evidence="10">
    <location>
        <begin position="367"/>
        <end position="482"/>
    </location>
</feature>
<dbReference type="GO" id="GO:0005576">
    <property type="term" value="C:extracellular region"/>
    <property type="evidence" value="ECO:0007669"/>
    <property type="project" value="UniProtKB-SubCell"/>
</dbReference>
<dbReference type="InterPro" id="IPR001117">
    <property type="entry name" value="Cu-oxidase_2nd"/>
</dbReference>
<dbReference type="HOGENOM" id="CLU_006504_8_3_1"/>
<evidence type="ECO:0000259" key="9">
    <source>
        <dbReference type="Pfam" id="PF00394"/>
    </source>
</evidence>
<dbReference type="InterPro" id="IPR002355">
    <property type="entry name" value="Cu_oxidase_Cu_BS"/>
</dbReference>
<feature type="domain" description="Plastocyanin-like" evidence="11">
    <location>
        <begin position="52"/>
        <end position="108"/>
    </location>
</feature>
<dbReference type="Pfam" id="PF00394">
    <property type="entry name" value="Cu-oxidase"/>
    <property type="match status" value="1"/>
</dbReference>
<evidence type="ECO:0000313" key="13">
    <source>
        <dbReference type="Proteomes" id="UP000007015"/>
    </source>
</evidence>
<accession>A2YE69</accession>
<organism evidence="12 13">
    <name type="scientific">Oryza sativa subsp. indica</name>
    <name type="common">Rice</name>
    <dbReference type="NCBI Taxonomy" id="39946"/>
    <lineage>
        <taxon>Eukaryota</taxon>
        <taxon>Viridiplantae</taxon>
        <taxon>Streptophyta</taxon>
        <taxon>Embryophyta</taxon>
        <taxon>Tracheophyta</taxon>
        <taxon>Spermatophyta</taxon>
        <taxon>Magnoliopsida</taxon>
        <taxon>Liliopsida</taxon>
        <taxon>Poales</taxon>
        <taxon>Poaceae</taxon>
        <taxon>BOP clade</taxon>
        <taxon>Oryzoideae</taxon>
        <taxon>Oryzeae</taxon>
        <taxon>Oryzinae</taxon>
        <taxon>Oryza</taxon>
        <taxon>Oryza sativa</taxon>
    </lineage>
</organism>